<evidence type="ECO:0000256" key="10">
    <source>
        <dbReference type="ARBA" id="ARBA00022840"/>
    </source>
</evidence>
<keyword evidence="10" id="KW-0067">ATP-binding</keyword>
<organism evidence="16 17">
    <name type="scientific">Labrys miyagiensis</name>
    <dbReference type="NCBI Taxonomy" id="346912"/>
    <lineage>
        <taxon>Bacteria</taxon>
        <taxon>Pseudomonadati</taxon>
        <taxon>Pseudomonadota</taxon>
        <taxon>Alphaproteobacteria</taxon>
        <taxon>Hyphomicrobiales</taxon>
        <taxon>Xanthobacteraceae</taxon>
        <taxon>Labrys</taxon>
    </lineage>
</organism>
<dbReference type="PIRSF" id="PIRSF036431">
    <property type="entry name" value="STHK_DctB"/>
    <property type="match status" value="1"/>
</dbReference>
<evidence type="ECO:0000256" key="5">
    <source>
        <dbReference type="ARBA" id="ARBA00022553"/>
    </source>
</evidence>
<evidence type="ECO:0000256" key="8">
    <source>
        <dbReference type="ARBA" id="ARBA00022741"/>
    </source>
</evidence>
<dbReference type="InterPro" id="IPR003594">
    <property type="entry name" value="HATPase_dom"/>
</dbReference>
<feature type="transmembrane region" description="Helical" evidence="14">
    <location>
        <begin position="305"/>
        <end position="323"/>
    </location>
</feature>
<evidence type="ECO:0000313" key="17">
    <source>
        <dbReference type="Proteomes" id="UP001156882"/>
    </source>
</evidence>
<evidence type="ECO:0000256" key="14">
    <source>
        <dbReference type="SAM" id="Phobius"/>
    </source>
</evidence>
<protein>
    <recommendedName>
        <fullName evidence="3">histidine kinase</fullName>
        <ecNumber evidence="3">2.7.13.3</ecNumber>
    </recommendedName>
</protein>
<comment type="caution">
    <text evidence="16">The sequence shown here is derived from an EMBL/GenBank/DDBJ whole genome shotgun (WGS) entry which is preliminary data.</text>
</comment>
<evidence type="ECO:0000256" key="13">
    <source>
        <dbReference type="SAM" id="Coils"/>
    </source>
</evidence>
<accession>A0ABQ6CU75</accession>
<keyword evidence="5" id="KW-0597">Phosphoprotein</keyword>
<dbReference type="InterPro" id="IPR029151">
    <property type="entry name" value="Sensor-like_sf"/>
</dbReference>
<name>A0ABQ6CU75_9HYPH</name>
<proteinExistence type="predicted"/>
<keyword evidence="7 14" id="KW-0812">Transmembrane</keyword>
<dbReference type="Pfam" id="PF02518">
    <property type="entry name" value="HATPase_c"/>
    <property type="match status" value="1"/>
</dbReference>
<keyword evidence="12" id="KW-0902">Two-component regulatory system</keyword>
<dbReference type="InterPro" id="IPR005467">
    <property type="entry name" value="His_kinase_dom"/>
</dbReference>
<keyword evidence="8" id="KW-0547">Nucleotide-binding</keyword>
<dbReference type="PANTHER" id="PTHR43065">
    <property type="entry name" value="SENSOR HISTIDINE KINASE"/>
    <property type="match status" value="1"/>
</dbReference>
<dbReference type="PROSITE" id="PS50109">
    <property type="entry name" value="HIS_KIN"/>
    <property type="match status" value="1"/>
</dbReference>
<dbReference type="PANTHER" id="PTHR43065:SF46">
    <property type="entry name" value="C4-DICARBOXYLATE TRANSPORT SENSOR PROTEIN DCTB"/>
    <property type="match status" value="1"/>
</dbReference>
<evidence type="ECO:0000256" key="1">
    <source>
        <dbReference type="ARBA" id="ARBA00000085"/>
    </source>
</evidence>
<dbReference type="CDD" id="cd00082">
    <property type="entry name" value="HisKA"/>
    <property type="match status" value="1"/>
</dbReference>
<dbReference type="InterPro" id="IPR036097">
    <property type="entry name" value="HisK_dim/P_sf"/>
</dbReference>
<dbReference type="InterPro" id="IPR017055">
    <property type="entry name" value="Sig_transdc_His_kinase_DctB"/>
</dbReference>
<dbReference type="Proteomes" id="UP001156882">
    <property type="component" value="Unassembled WGS sequence"/>
</dbReference>
<dbReference type="SMART" id="SM00387">
    <property type="entry name" value="HATPase_c"/>
    <property type="match status" value="1"/>
</dbReference>
<keyword evidence="13" id="KW-0175">Coiled coil</keyword>
<gene>
    <name evidence="16" type="primary">dctB</name>
    <name evidence="16" type="ORF">GCM10007874_68690</name>
</gene>
<dbReference type="InterPro" id="IPR036890">
    <property type="entry name" value="HATPase_C_sf"/>
</dbReference>
<dbReference type="Gene3D" id="3.30.565.10">
    <property type="entry name" value="Histidine kinase-like ATPase, C-terminal domain"/>
    <property type="match status" value="1"/>
</dbReference>
<sequence length="607" mass="65305">MDAAEQRWRRGRLEWLVFVGLALASLLASTWLAASYGVRQAAEGLRSQANGSVTLDVAVLRSELDKQRTLAFVLSRDPDVIATLGTPDTAHLAAMNTKLEALNAGTRSAVIYLIDKSATAIASSNWQASTSFVGTNYLFRPYFTVAVSDGQADHFALGTVSQRPGLYVARRVEGPTGFLGVIVLKVEFFNVEADWHQSGADVYVTDPRGIVLLTSVPEWRFRTQTPIPDADKEKIRASLQFGDVPLALMPLQRSEQAIPGSDFVTVPGSGLHLASESDVPTTDWRLHLLEPAGEALSAGAATMRATAFGIVGSGLVLLGILLLRRQRAIERTAALTEAQVELERRVAERTQDLRLSNARLSAEIDERQKVEAKLQVARDELAQANRLAVLGQVTAGLAHEVNQPVAAIRSFADNAITFLDRSEPSPARKNMATIAGLTEKIADIIAQLRRFSRKATGELGPVSVKEALDGALLLVGIRARRQNAVVTVPEVADTLQVMANRVRLEQVLVNLLQNALEALEGRAHQAIGIDVAEDAGLVRLTVSDNGPGMAPEVAANLFTPFVTTKPRGVGLGLAISRDIVEELGGRLEVTSEPAKGCRFVITLRGAP</sequence>
<comment type="catalytic activity">
    <reaction evidence="1">
        <text>ATP + protein L-histidine = ADP + protein N-phospho-L-histidine.</text>
        <dbReference type="EC" id="2.7.13.3"/>
    </reaction>
</comment>
<evidence type="ECO:0000256" key="12">
    <source>
        <dbReference type="ARBA" id="ARBA00023012"/>
    </source>
</evidence>
<evidence type="ECO:0000256" key="3">
    <source>
        <dbReference type="ARBA" id="ARBA00012438"/>
    </source>
</evidence>
<dbReference type="InterPro" id="IPR004358">
    <property type="entry name" value="Sig_transdc_His_kin-like_C"/>
</dbReference>
<evidence type="ECO:0000256" key="4">
    <source>
        <dbReference type="ARBA" id="ARBA00022475"/>
    </source>
</evidence>
<dbReference type="SMART" id="SM00388">
    <property type="entry name" value="HisKA"/>
    <property type="match status" value="1"/>
</dbReference>
<dbReference type="EC" id="2.7.13.3" evidence="3"/>
<keyword evidence="11 14" id="KW-1133">Transmembrane helix</keyword>
<feature type="coiled-coil region" evidence="13">
    <location>
        <begin position="360"/>
        <end position="387"/>
    </location>
</feature>
<dbReference type="Gene3D" id="3.30.450.20">
    <property type="entry name" value="PAS domain"/>
    <property type="match status" value="2"/>
</dbReference>
<evidence type="ECO:0000256" key="6">
    <source>
        <dbReference type="ARBA" id="ARBA00022679"/>
    </source>
</evidence>
<dbReference type="SUPFAM" id="SSF103190">
    <property type="entry name" value="Sensory domain-like"/>
    <property type="match status" value="1"/>
</dbReference>
<evidence type="ECO:0000313" key="16">
    <source>
        <dbReference type="EMBL" id="GLS23848.1"/>
    </source>
</evidence>
<dbReference type="InterPro" id="IPR003661">
    <property type="entry name" value="HisK_dim/P_dom"/>
</dbReference>
<keyword evidence="14" id="KW-0472">Membrane</keyword>
<keyword evidence="17" id="KW-1185">Reference proteome</keyword>
<keyword evidence="9" id="KW-0418">Kinase</keyword>
<evidence type="ECO:0000256" key="2">
    <source>
        <dbReference type="ARBA" id="ARBA00004651"/>
    </source>
</evidence>
<dbReference type="Gene3D" id="1.10.287.130">
    <property type="match status" value="1"/>
</dbReference>
<keyword evidence="6" id="KW-0808">Transferase</keyword>
<evidence type="ECO:0000256" key="11">
    <source>
        <dbReference type="ARBA" id="ARBA00022989"/>
    </source>
</evidence>
<dbReference type="EMBL" id="BSPC01000087">
    <property type="protein sequence ID" value="GLS23848.1"/>
    <property type="molecule type" value="Genomic_DNA"/>
</dbReference>
<feature type="domain" description="Histidine kinase" evidence="15">
    <location>
        <begin position="396"/>
        <end position="607"/>
    </location>
</feature>
<comment type="subcellular location">
    <subcellularLocation>
        <location evidence="2">Cell membrane</location>
        <topology evidence="2">Multi-pass membrane protein</topology>
    </subcellularLocation>
</comment>
<dbReference type="SUPFAM" id="SSF55874">
    <property type="entry name" value="ATPase domain of HSP90 chaperone/DNA topoisomerase II/histidine kinase"/>
    <property type="match status" value="1"/>
</dbReference>
<dbReference type="Gene3D" id="6.10.250.3020">
    <property type="match status" value="1"/>
</dbReference>
<dbReference type="SUPFAM" id="SSF47384">
    <property type="entry name" value="Homodimeric domain of signal transducing histidine kinase"/>
    <property type="match status" value="1"/>
</dbReference>
<keyword evidence="4" id="KW-1003">Cell membrane</keyword>
<reference evidence="17" key="1">
    <citation type="journal article" date="2019" name="Int. J. Syst. Evol. Microbiol.">
        <title>The Global Catalogue of Microorganisms (GCM) 10K type strain sequencing project: providing services to taxonomists for standard genome sequencing and annotation.</title>
        <authorList>
            <consortium name="The Broad Institute Genomics Platform"/>
            <consortium name="The Broad Institute Genome Sequencing Center for Infectious Disease"/>
            <person name="Wu L."/>
            <person name="Ma J."/>
        </authorList>
    </citation>
    <scope>NUCLEOTIDE SEQUENCE [LARGE SCALE GENOMIC DNA]</scope>
    <source>
        <strain evidence="17">NBRC 101365</strain>
    </source>
</reference>
<dbReference type="Pfam" id="PF00512">
    <property type="entry name" value="HisKA"/>
    <property type="match status" value="1"/>
</dbReference>
<dbReference type="RefSeq" id="WP_284316778.1">
    <property type="nucleotide sequence ID" value="NZ_BSPC01000087.1"/>
</dbReference>
<dbReference type="PRINTS" id="PR00344">
    <property type="entry name" value="BCTRLSENSOR"/>
</dbReference>
<evidence type="ECO:0000256" key="7">
    <source>
        <dbReference type="ARBA" id="ARBA00022692"/>
    </source>
</evidence>
<evidence type="ECO:0000256" key="9">
    <source>
        <dbReference type="ARBA" id="ARBA00022777"/>
    </source>
</evidence>
<evidence type="ECO:0000259" key="15">
    <source>
        <dbReference type="PROSITE" id="PS50109"/>
    </source>
</evidence>